<protein>
    <recommendedName>
        <fullName evidence="1">Reverse transcriptase domain-containing protein</fullName>
    </recommendedName>
</protein>
<feature type="domain" description="Reverse transcriptase" evidence="1">
    <location>
        <begin position="163"/>
        <end position="266"/>
    </location>
</feature>
<dbReference type="InterPro" id="IPR000477">
    <property type="entry name" value="RT_dom"/>
</dbReference>
<dbReference type="RefSeq" id="XP_062714413.1">
    <property type="nucleotide sequence ID" value="XM_062858429.1"/>
</dbReference>
<name>A0ABM1ZR17_AEDAL</name>
<organism evidence="2 3">
    <name type="scientific">Aedes albopictus</name>
    <name type="common">Asian tiger mosquito</name>
    <name type="synonym">Stegomyia albopicta</name>
    <dbReference type="NCBI Taxonomy" id="7160"/>
    <lineage>
        <taxon>Eukaryota</taxon>
        <taxon>Metazoa</taxon>
        <taxon>Ecdysozoa</taxon>
        <taxon>Arthropoda</taxon>
        <taxon>Hexapoda</taxon>
        <taxon>Insecta</taxon>
        <taxon>Pterygota</taxon>
        <taxon>Neoptera</taxon>
        <taxon>Endopterygota</taxon>
        <taxon>Diptera</taxon>
        <taxon>Nematocera</taxon>
        <taxon>Culicoidea</taxon>
        <taxon>Culicidae</taxon>
        <taxon>Culicinae</taxon>
        <taxon>Aedini</taxon>
        <taxon>Aedes</taxon>
        <taxon>Stegomyia</taxon>
    </lineage>
</organism>
<dbReference type="PANTHER" id="PTHR19446">
    <property type="entry name" value="REVERSE TRANSCRIPTASES"/>
    <property type="match status" value="1"/>
</dbReference>
<dbReference type="Proteomes" id="UP000069940">
    <property type="component" value="Unassembled WGS sequence"/>
</dbReference>
<dbReference type="Pfam" id="PF00078">
    <property type="entry name" value="RVT_1"/>
    <property type="match status" value="1"/>
</dbReference>
<keyword evidence="3" id="KW-1185">Reference proteome</keyword>
<dbReference type="EnsemblMetazoa" id="AALFPA23_020847.R30788">
    <property type="protein sequence ID" value="AALFPA23_020847.P30788"/>
    <property type="gene ID" value="AALFPA23_020847"/>
</dbReference>
<accession>A0ABM1ZR17</accession>
<dbReference type="InterPro" id="IPR043502">
    <property type="entry name" value="DNA/RNA_pol_sf"/>
</dbReference>
<sequence>MKKRQQEERDREAMEELYRAKDTRKFYEKLNRSRRGFVPQTDMCRDNHGNILTSEREVVERWRQHYDEHVNGDVASTEGGVVTDLGVCAQDERLPAPDFQEIGEEVGRLKNNKAAGADQLPSELLKYGGEELVRALHWVITKIWEEEVLPEEWMEGIVCPIYKKGDKLDCGNYRAITLLSAANKILSQILCRRLSPIAREFVGQYQDQMFAIRQVLQKCREYNVPTHHLFIDFKSAYDTIDREQLWQIMHEYGFPDKLTRLIKATMDRVMCVVGVSGTL</sequence>
<evidence type="ECO:0000313" key="2">
    <source>
        <dbReference type="EnsemblMetazoa" id="AALFPA23_020847.P30788"/>
    </source>
</evidence>
<reference evidence="2" key="2">
    <citation type="submission" date="2025-05" db="UniProtKB">
        <authorList>
            <consortium name="EnsemblMetazoa"/>
        </authorList>
    </citation>
    <scope>IDENTIFICATION</scope>
    <source>
        <strain evidence="2">Foshan</strain>
    </source>
</reference>
<dbReference type="SUPFAM" id="SSF56672">
    <property type="entry name" value="DNA/RNA polymerases"/>
    <property type="match status" value="1"/>
</dbReference>
<proteinExistence type="predicted"/>
<dbReference type="GeneID" id="134291111"/>
<reference evidence="3" key="1">
    <citation type="journal article" date="2015" name="Proc. Natl. Acad. Sci. U.S.A.">
        <title>Genome sequence of the Asian Tiger mosquito, Aedes albopictus, reveals insights into its biology, genetics, and evolution.</title>
        <authorList>
            <person name="Chen X.G."/>
            <person name="Jiang X."/>
            <person name="Gu J."/>
            <person name="Xu M."/>
            <person name="Wu Y."/>
            <person name="Deng Y."/>
            <person name="Zhang C."/>
            <person name="Bonizzoni M."/>
            <person name="Dermauw W."/>
            <person name="Vontas J."/>
            <person name="Armbruster P."/>
            <person name="Huang X."/>
            <person name="Yang Y."/>
            <person name="Zhang H."/>
            <person name="He W."/>
            <person name="Peng H."/>
            <person name="Liu Y."/>
            <person name="Wu K."/>
            <person name="Chen J."/>
            <person name="Lirakis M."/>
            <person name="Topalis P."/>
            <person name="Van Leeuwen T."/>
            <person name="Hall A.B."/>
            <person name="Jiang X."/>
            <person name="Thorpe C."/>
            <person name="Mueller R.L."/>
            <person name="Sun C."/>
            <person name="Waterhouse R.M."/>
            <person name="Yan G."/>
            <person name="Tu Z.J."/>
            <person name="Fang X."/>
            <person name="James A.A."/>
        </authorList>
    </citation>
    <scope>NUCLEOTIDE SEQUENCE [LARGE SCALE GENOMIC DNA]</scope>
    <source>
        <strain evidence="3">Foshan</strain>
    </source>
</reference>
<evidence type="ECO:0000313" key="3">
    <source>
        <dbReference type="Proteomes" id="UP000069940"/>
    </source>
</evidence>
<evidence type="ECO:0000259" key="1">
    <source>
        <dbReference type="Pfam" id="PF00078"/>
    </source>
</evidence>